<keyword evidence="5 12" id="KW-0812">Transmembrane</keyword>
<evidence type="ECO:0000256" key="8">
    <source>
        <dbReference type="ARBA" id="ARBA00022989"/>
    </source>
</evidence>
<feature type="domain" description="Cytochrome b561" evidence="13">
    <location>
        <begin position="60"/>
        <end position="260"/>
    </location>
</feature>
<reference evidence="14" key="1">
    <citation type="journal article" date="2023" name="Mol. Phylogenet. Evol.">
        <title>Genome-scale phylogeny and comparative genomics of the fungal order Sordariales.</title>
        <authorList>
            <person name="Hensen N."/>
            <person name="Bonometti L."/>
            <person name="Westerberg I."/>
            <person name="Brannstrom I.O."/>
            <person name="Guillou S."/>
            <person name="Cros-Aarteil S."/>
            <person name="Calhoun S."/>
            <person name="Haridas S."/>
            <person name="Kuo A."/>
            <person name="Mondo S."/>
            <person name="Pangilinan J."/>
            <person name="Riley R."/>
            <person name="LaButti K."/>
            <person name="Andreopoulos B."/>
            <person name="Lipzen A."/>
            <person name="Chen C."/>
            <person name="Yan M."/>
            <person name="Daum C."/>
            <person name="Ng V."/>
            <person name="Clum A."/>
            <person name="Steindorff A."/>
            <person name="Ohm R.A."/>
            <person name="Martin F."/>
            <person name="Silar P."/>
            <person name="Natvig D.O."/>
            <person name="Lalanne C."/>
            <person name="Gautier V."/>
            <person name="Ament-Velasquez S.L."/>
            <person name="Kruys A."/>
            <person name="Hutchinson M.I."/>
            <person name="Powell A.J."/>
            <person name="Barry K."/>
            <person name="Miller A.N."/>
            <person name="Grigoriev I.V."/>
            <person name="Debuchy R."/>
            <person name="Gladieux P."/>
            <person name="Hiltunen Thoren M."/>
            <person name="Johannesson H."/>
        </authorList>
    </citation>
    <scope>NUCLEOTIDE SEQUENCE</scope>
    <source>
        <strain evidence="14">SMH4131-1</strain>
    </source>
</reference>
<reference evidence="14" key="2">
    <citation type="submission" date="2023-06" db="EMBL/GenBank/DDBJ databases">
        <authorList>
            <consortium name="Lawrence Berkeley National Laboratory"/>
            <person name="Haridas S."/>
            <person name="Hensen N."/>
            <person name="Bonometti L."/>
            <person name="Westerberg I."/>
            <person name="Brannstrom I.O."/>
            <person name="Guillou S."/>
            <person name="Cros-Aarteil S."/>
            <person name="Calhoun S."/>
            <person name="Kuo A."/>
            <person name="Mondo S."/>
            <person name="Pangilinan J."/>
            <person name="Riley R."/>
            <person name="Labutti K."/>
            <person name="Andreopoulos B."/>
            <person name="Lipzen A."/>
            <person name="Chen C."/>
            <person name="Yanf M."/>
            <person name="Daum C."/>
            <person name="Ng V."/>
            <person name="Clum A."/>
            <person name="Steindorff A."/>
            <person name="Ohm R."/>
            <person name="Martin F."/>
            <person name="Silar P."/>
            <person name="Natvig D."/>
            <person name="Lalanne C."/>
            <person name="Gautier V."/>
            <person name="Ament-Velasquez S.L."/>
            <person name="Kruys A."/>
            <person name="Hutchinson M.I."/>
            <person name="Powell A.J."/>
            <person name="Barry K."/>
            <person name="Miller A.N."/>
            <person name="Grigoriev I.V."/>
            <person name="Debuchy R."/>
            <person name="Gladieux P."/>
            <person name="Thoren M.H."/>
            <person name="Johannesson H."/>
        </authorList>
    </citation>
    <scope>NUCLEOTIDE SEQUENCE</scope>
    <source>
        <strain evidence="14">SMH4131-1</strain>
    </source>
</reference>
<evidence type="ECO:0000313" key="15">
    <source>
        <dbReference type="Proteomes" id="UP001286456"/>
    </source>
</evidence>
<evidence type="ECO:0000256" key="9">
    <source>
        <dbReference type="ARBA" id="ARBA00023004"/>
    </source>
</evidence>
<accession>A0AAE0I9D8</accession>
<feature type="compositionally biased region" description="Low complexity" evidence="11">
    <location>
        <begin position="20"/>
        <end position="30"/>
    </location>
</feature>
<evidence type="ECO:0000256" key="11">
    <source>
        <dbReference type="SAM" id="MobiDB-lite"/>
    </source>
</evidence>
<dbReference type="Gene3D" id="1.20.120.1770">
    <property type="match status" value="1"/>
</dbReference>
<evidence type="ECO:0000256" key="12">
    <source>
        <dbReference type="SAM" id="Phobius"/>
    </source>
</evidence>
<dbReference type="CDD" id="cd08761">
    <property type="entry name" value="Cyt_b561_CYB561D2_like"/>
    <property type="match status" value="1"/>
</dbReference>
<keyword evidence="10 12" id="KW-0472">Membrane</keyword>
<feature type="transmembrane region" description="Helical" evidence="12">
    <location>
        <begin position="167"/>
        <end position="194"/>
    </location>
</feature>
<evidence type="ECO:0000256" key="1">
    <source>
        <dbReference type="ARBA" id="ARBA00001970"/>
    </source>
</evidence>
<feature type="transmembrane region" description="Helical" evidence="12">
    <location>
        <begin position="97"/>
        <end position="116"/>
    </location>
</feature>
<keyword evidence="7" id="KW-0249">Electron transport</keyword>
<evidence type="ECO:0000256" key="10">
    <source>
        <dbReference type="ARBA" id="ARBA00023136"/>
    </source>
</evidence>
<dbReference type="InterPro" id="IPR045150">
    <property type="entry name" value="CYB561D1/2"/>
</dbReference>
<dbReference type="AlphaFoldDB" id="A0AAE0I9D8"/>
<proteinExistence type="predicted"/>
<dbReference type="GO" id="GO:0140575">
    <property type="term" value="F:transmembrane monodehydroascorbate reductase activity"/>
    <property type="evidence" value="ECO:0007669"/>
    <property type="project" value="InterPro"/>
</dbReference>
<keyword evidence="6" id="KW-0479">Metal-binding</keyword>
<keyword evidence="4" id="KW-0349">Heme</keyword>
<evidence type="ECO:0000256" key="3">
    <source>
        <dbReference type="ARBA" id="ARBA00022448"/>
    </source>
</evidence>
<gene>
    <name evidence="14" type="ORF">B0T19DRAFT_252480</name>
</gene>
<feature type="transmembrane region" description="Helical" evidence="12">
    <location>
        <begin position="234"/>
        <end position="256"/>
    </location>
</feature>
<evidence type="ECO:0000256" key="2">
    <source>
        <dbReference type="ARBA" id="ARBA00004141"/>
    </source>
</evidence>
<dbReference type="PANTHER" id="PTHR15422:SF45">
    <property type="entry name" value="CYTOCHROME B561 DOMAIN-CONTAINING PROTEIN"/>
    <property type="match status" value="1"/>
</dbReference>
<name>A0AAE0I9D8_9PEZI</name>
<dbReference type="PANTHER" id="PTHR15422">
    <property type="entry name" value="OS05G0565100 PROTEIN"/>
    <property type="match status" value="1"/>
</dbReference>
<dbReference type="SMART" id="SM00665">
    <property type="entry name" value="B561"/>
    <property type="match status" value="1"/>
</dbReference>
<evidence type="ECO:0000313" key="14">
    <source>
        <dbReference type="EMBL" id="KAK3320903.1"/>
    </source>
</evidence>
<keyword evidence="15" id="KW-1185">Reference proteome</keyword>
<dbReference type="Proteomes" id="UP001286456">
    <property type="component" value="Unassembled WGS sequence"/>
</dbReference>
<comment type="caution">
    <text evidence="14">The sequence shown here is derived from an EMBL/GenBank/DDBJ whole genome shotgun (WGS) entry which is preliminary data.</text>
</comment>
<keyword evidence="9" id="KW-0408">Iron</keyword>
<evidence type="ECO:0000256" key="7">
    <source>
        <dbReference type="ARBA" id="ARBA00022982"/>
    </source>
</evidence>
<evidence type="ECO:0000256" key="4">
    <source>
        <dbReference type="ARBA" id="ARBA00022617"/>
    </source>
</evidence>
<keyword evidence="8 12" id="KW-1133">Transmembrane helix</keyword>
<feature type="transmembrane region" description="Helical" evidence="12">
    <location>
        <begin position="206"/>
        <end position="222"/>
    </location>
</feature>
<dbReference type="Pfam" id="PF03188">
    <property type="entry name" value="Cytochrom_B561"/>
    <property type="match status" value="1"/>
</dbReference>
<comment type="cofactor">
    <cofactor evidence="1">
        <name>heme b</name>
        <dbReference type="ChEBI" id="CHEBI:60344"/>
    </cofactor>
</comment>
<feature type="compositionally biased region" description="Polar residues" evidence="11">
    <location>
        <begin position="1"/>
        <end position="15"/>
    </location>
</feature>
<protein>
    <submittedName>
        <fullName evidence="14">Eukaryotic cytochrome b561-domain-containing protein</fullName>
    </submittedName>
</protein>
<dbReference type="EMBL" id="JAUEPO010000005">
    <property type="protein sequence ID" value="KAK3320903.1"/>
    <property type="molecule type" value="Genomic_DNA"/>
</dbReference>
<evidence type="ECO:0000259" key="13">
    <source>
        <dbReference type="PROSITE" id="PS50939"/>
    </source>
</evidence>
<feature type="region of interest" description="Disordered" evidence="11">
    <location>
        <begin position="1"/>
        <end position="48"/>
    </location>
</feature>
<feature type="transmembrane region" description="Helical" evidence="12">
    <location>
        <begin position="128"/>
        <end position="147"/>
    </location>
</feature>
<feature type="transmembrane region" description="Helical" evidence="12">
    <location>
        <begin position="60"/>
        <end position="85"/>
    </location>
</feature>
<dbReference type="PROSITE" id="PS50939">
    <property type="entry name" value="CYTOCHROME_B561"/>
    <property type="match status" value="1"/>
</dbReference>
<sequence length="265" mass="28302">MASTETQPLLASQPNDTEEATAAAAEDTTSSPPPVPETEPLLGRPGDALQKDDAPMINNLYLGTGLLAQAGAVLLLVLIWAGVFVHPTLPLVTPHPLLQSLGVFTLTQAILILQPTNTPTAKLLGARAHAALHLLSFLLFTAGISIIETNKQVNHGDHFHSVHGYLGAATGIVLLLQYLFGFLMWAVPAVFGGVERAKASWRYHRYAGYVVLLLVLATVITATDTDYNKGVLKIKTWSVAVAVVLIVAGVFPRIQLAKLGIQRAR</sequence>
<dbReference type="GO" id="GO:0016020">
    <property type="term" value="C:membrane"/>
    <property type="evidence" value="ECO:0007669"/>
    <property type="project" value="UniProtKB-SubCell"/>
</dbReference>
<evidence type="ECO:0000256" key="5">
    <source>
        <dbReference type="ARBA" id="ARBA00022692"/>
    </source>
</evidence>
<comment type="subcellular location">
    <subcellularLocation>
        <location evidence="2">Membrane</location>
        <topology evidence="2">Multi-pass membrane protein</topology>
    </subcellularLocation>
</comment>
<dbReference type="InterPro" id="IPR006593">
    <property type="entry name" value="Cyt_b561/ferric_Rdtase_TM"/>
</dbReference>
<evidence type="ECO:0000256" key="6">
    <source>
        <dbReference type="ARBA" id="ARBA00022723"/>
    </source>
</evidence>
<keyword evidence="3" id="KW-0813">Transport</keyword>
<organism evidence="14 15">
    <name type="scientific">Cercophora scortea</name>
    <dbReference type="NCBI Taxonomy" id="314031"/>
    <lineage>
        <taxon>Eukaryota</taxon>
        <taxon>Fungi</taxon>
        <taxon>Dikarya</taxon>
        <taxon>Ascomycota</taxon>
        <taxon>Pezizomycotina</taxon>
        <taxon>Sordariomycetes</taxon>
        <taxon>Sordariomycetidae</taxon>
        <taxon>Sordariales</taxon>
        <taxon>Lasiosphaeriaceae</taxon>
        <taxon>Cercophora</taxon>
    </lineage>
</organism>
<dbReference type="GO" id="GO:0046872">
    <property type="term" value="F:metal ion binding"/>
    <property type="evidence" value="ECO:0007669"/>
    <property type="project" value="UniProtKB-KW"/>
</dbReference>